<feature type="region of interest" description="Disordered" evidence="1">
    <location>
        <begin position="174"/>
        <end position="245"/>
    </location>
</feature>
<reference evidence="3" key="2">
    <citation type="submission" date="2021-05" db="UniProtKB">
        <authorList>
            <consortium name="EnsemblPlants"/>
        </authorList>
    </citation>
    <scope>IDENTIFICATION</scope>
    <source>
        <strain evidence="3">subsp. malaccensis</strain>
    </source>
</reference>
<accession>A0A804HVJ6</accession>
<protein>
    <submittedName>
        <fullName evidence="2">(wild Malaysian banana) hypothetical protein</fullName>
    </submittedName>
</protein>
<evidence type="ECO:0000313" key="4">
    <source>
        <dbReference type="Proteomes" id="UP000012960"/>
    </source>
</evidence>
<feature type="compositionally biased region" description="Low complexity" evidence="1">
    <location>
        <begin position="192"/>
        <end position="209"/>
    </location>
</feature>
<evidence type="ECO:0000256" key="1">
    <source>
        <dbReference type="SAM" id="MobiDB-lite"/>
    </source>
</evidence>
<dbReference type="OrthoDB" id="1889663at2759"/>
<evidence type="ECO:0000313" key="2">
    <source>
        <dbReference type="EMBL" id="CAG1859892.1"/>
    </source>
</evidence>
<organism evidence="3 4">
    <name type="scientific">Musa acuminata subsp. malaccensis</name>
    <name type="common">Wild banana</name>
    <name type="synonym">Musa malaccensis</name>
    <dbReference type="NCBI Taxonomy" id="214687"/>
    <lineage>
        <taxon>Eukaryota</taxon>
        <taxon>Viridiplantae</taxon>
        <taxon>Streptophyta</taxon>
        <taxon>Embryophyta</taxon>
        <taxon>Tracheophyta</taxon>
        <taxon>Spermatophyta</taxon>
        <taxon>Magnoliopsida</taxon>
        <taxon>Liliopsida</taxon>
        <taxon>Zingiberales</taxon>
        <taxon>Musaceae</taxon>
        <taxon>Musa</taxon>
    </lineage>
</organism>
<dbReference type="Proteomes" id="UP000012960">
    <property type="component" value="Unplaced"/>
</dbReference>
<dbReference type="Gramene" id="Ma01_t18270.1">
    <property type="protein sequence ID" value="Ma01_p18270.1"/>
    <property type="gene ID" value="Ma01_g18270"/>
</dbReference>
<dbReference type="EnsemblPlants" id="Ma01_t18270.1">
    <property type="protein sequence ID" value="Ma01_p18270.1"/>
    <property type="gene ID" value="Ma01_g18270"/>
</dbReference>
<evidence type="ECO:0000313" key="3">
    <source>
        <dbReference type="EnsemblPlants" id="Ma01_p18270.1"/>
    </source>
</evidence>
<name>A0A804HVJ6_MUSAM</name>
<sequence length="262" mass="28892">MQILHWLLKIPHDLPCASSRACHDEVKRRDLVVYNGAISGEDGEGGAEDDTTLTFVLRGQNGRTCFYGTLRLKYLRSLFKSQEEEEEGGESRMGHKTETVNVGCKVLPICDAVSTGSNGSYGSDKDKQRSERTKAVSRMKELLRWAAAAKSSKGGSKAWKALYFRHKVALKAETDDSSSTSSEISFKWDGGSCSSASSVRSPLSLASTSRNDRMVVKNPSRLSVRRQSPELDPNLLGSPKSEDHVRNGQWITTDSEFVVLEL</sequence>
<dbReference type="InParanoid" id="A0A804HVJ6"/>
<gene>
    <name evidence="2" type="ORF">GSMUA_301870.1</name>
</gene>
<dbReference type="KEGG" id="mus:103996331"/>
<dbReference type="AlphaFoldDB" id="A0A804HVJ6"/>
<dbReference type="OMA" id="ILHWLFK"/>
<dbReference type="EMBL" id="HG996466">
    <property type="protein sequence ID" value="CAG1859892.1"/>
    <property type="molecule type" value="Genomic_DNA"/>
</dbReference>
<proteinExistence type="predicted"/>
<reference evidence="2" key="1">
    <citation type="submission" date="2021-03" db="EMBL/GenBank/DDBJ databases">
        <authorList>
            <consortium name="Genoscope - CEA"/>
            <person name="William W."/>
        </authorList>
    </citation>
    <scope>NUCLEOTIDE SEQUENCE</scope>
    <source>
        <strain evidence="2">Doubled-haploid Pahang</strain>
    </source>
</reference>
<dbReference type="PANTHER" id="PTHR36038:SF3">
    <property type="entry name" value="OVATE FAMILY PROTEIN"/>
    <property type="match status" value="1"/>
</dbReference>
<keyword evidence="4" id="KW-1185">Reference proteome</keyword>
<dbReference type="PANTHER" id="PTHR36038">
    <property type="entry name" value="OS06G0102750 PROTEIN"/>
    <property type="match status" value="1"/>
</dbReference>